<name>A0A934UPI3_9SPHI</name>
<evidence type="ECO:0000259" key="1">
    <source>
        <dbReference type="Pfam" id="PF00535"/>
    </source>
</evidence>
<accession>A0A934UPI3</accession>
<dbReference type="RefSeq" id="WP_200067660.1">
    <property type="nucleotide sequence ID" value="NZ_JAEHFW010000003.1"/>
</dbReference>
<dbReference type="InterPro" id="IPR050834">
    <property type="entry name" value="Glycosyltransf_2"/>
</dbReference>
<protein>
    <submittedName>
        <fullName evidence="2">Glycosyltransferase family 2 protein</fullName>
    </submittedName>
</protein>
<dbReference type="EMBL" id="JAEHFW010000003">
    <property type="protein sequence ID" value="MBK0381145.1"/>
    <property type="molecule type" value="Genomic_DNA"/>
</dbReference>
<dbReference type="SUPFAM" id="SSF53448">
    <property type="entry name" value="Nucleotide-diphospho-sugar transferases"/>
    <property type="match status" value="1"/>
</dbReference>
<keyword evidence="3" id="KW-1185">Reference proteome</keyword>
<dbReference type="Gene3D" id="3.90.550.10">
    <property type="entry name" value="Spore Coat Polysaccharide Biosynthesis Protein SpsA, Chain A"/>
    <property type="match status" value="1"/>
</dbReference>
<sequence length="236" mass="26949">MSKVCSVCMATYNGEAYIKQQVESILIQLSPTDELIISDDGSTDDTLQLLHSFNDKRIKIFPNNRHKGPVGNFENALMKASGDIIFLADQDDKWKADKVSTHLFLHKNNDLVISDAVVVDQDGKTVFNSFFEERGSKPGFINNIKRNSYIGCCMSFNRRILNLALPFPSYIHMHDWWIGLIAEIKGKPYFCTDKLMYYVRHQNNASPTLGYSGYSAFKRMKNRFQLLVGLLSVLFK</sequence>
<proteinExistence type="predicted"/>
<evidence type="ECO:0000313" key="3">
    <source>
        <dbReference type="Proteomes" id="UP000613193"/>
    </source>
</evidence>
<dbReference type="Pfam" id="PF00535">
    <property type="entry name" value="Glycos_transf_2"/>
    <property type="match status" value="1"/>
</dbReference>
<feature type="domain" description="Glycosyltransferase 2-like" evidence="1">
    <location>
        <begin position="6"/>
        <end position="161"/>
    </location>
</feature>
<dbReference type="CDD" id="cd04196">
    <property type="entry name" value="GT_2_like_d"/>
    <property type="match status" value="1"/>
</dbReference>
<dbReference type="PANTHER" id="PTHR43685">
    <property type="entry name" value="GLYCOSYLTRANSFERASE"/>
    <property type="match status" value="1"/>
</dbReference>
<dbReference type="InterPro" id="IPR001173">
    <property type="entry name" value="Glyco_trans_2-like"/>
</dbReference>
<reference evidence="2" key="1">
    <citation type="submission" date="2020-12" db="EMBL/GenBank/DDBJ databases">
        <title>Bacterial novel species Mucilaginibacter sp. SD-g isolated from soil.</title>
        <authorList>
            <person name="Jung H.-Y."/>
        </authorList>
    </citation>
    <scope>NUCLEOTIDE SEQUENCE</scope>
    <source>
        <strain evidence="2">SD-g</strain>
    </source>
</reference>
<comment type="caution">
    <text evidence="2">The sequence shown here is derived from an EMBL/GenBank/DDBJ whole genome shotgun (WGS) entry which is preliminary data.</text>
</comment>
<organism evidence="2 3">
    <name type="scientific">Mucilaginibacter segetis</name>
    <dbReference type="NCBI Taxonomy" id="2793071"/>
    <lineage>
        <taxon>Bacteria</taxon>
        <taxon>Pseudomonadati</taxon>
        <taxon>Bacteroidota</taxon>
        <taxon>Sphingobacteriia</taxon>
        <taxon>Sphingobacteriales</taxon>
        <taxon>Sphingobacteriaceae</taxon>
        <taxon>Mucilaginibacter</taxon>
    </lineage>
</organism>
<dbReference type="InterPro" id="IPR029044">
    <property type="entry name" value="Nucleotide-diphossugar_trans"/>
</dbReference>
<dbReference type="PANTHER" id="PTHR43685:SF11">
    <property type="entry name" value="GLYCOSYLTRANSFERASE TAGX-RELATED"/>
    <property type="match status" value="1"/>
</dbReference>
<dbReference type="AlphaFoldDB" id="A0A934UPI3"/>
<evidence type="ECO:0000313" key="2">
    <source>
        <dbReference type="EMBL" id="MBK0381145.1"/>
    </source>
</evidence>
<dbReference type="Proteomes" id="UP000613193">
    <property type="component" value="Unassembled WGS sequence"/>
</dbReference>
<gene>
    <name evidence="2" type="ORF">I5M19_17610</name>
</gene>